<proteinExistence type="predicted"/>
<name>A0A6A6G2P3_9PEZI</name>
<keyword evidence="3" id="KW-1185">Reference proteome</keyword>
<dbReference type="EMBL" id="ML992514">
    <property type="protein sequence ID" value="KAF2220016.1"/>
    <property type="molecule type" value="Genomic_DNA"/>
</dbReference>
<organism evidence="2 3">
    <name type="scientific">Elsinoe ampelina</name>
    <dbReference type="NCBI Taxonomy" id="302913"/>
    <lineage>
        <taxon>Eukaryota</taxon>
        <taxon>Fungi</taxon>
        <taxon>Dikarya</taxon>
        <taxon>Ascomycota</taxon>
        <taxon>Pezizomycotina</taxon>
        <taxon>Dothideomycetes</taxon>
        <taxon>Dothideomycetidae</taxon>
        <taxon>Myriangiales</taxon>
        <taxon>Elsinoaceae</taxon>
        <taxon>Elsinoe</taxon>
    </lineage>
</organism>
<feature type="signal peptide" evidence="1">
    <location>
        <begin position="1"/>
        <end position="18"/>
    </location>
</feature>
<keyword evidence="1" id="KW-0732">Signal</keyword>
<dbReference type="AlphaFoldDB" id="A0A6A6G2P3"/>
<evidence type="ECO:0008006" key="4">
    <source>
        <dbReference type="Google" id="ProtNLM"/>
    </source>
</evidence>
<accession>A0A6A6G2P3</accession>
<evidence type="ECO:0000313" key="3">
    <source>
        <dbReference type="Proteomes" id="UP000799538"/>
    </source>
</evidence>
<gene>
    <name evidence="2" type="ORF">BDZ85DRAFT_37994</name>
</gene>
<evidence type="ECO:0000256" key="1">
    <source>
        <dbReference type="SAM" id="SignalP"/>
    </source>
</evidence>
<dbReference type="OrthoDB" id="3674944at2759"/>
<reference evidence="3" key="1">
    <citation type="journal article" date="2020" name="Stud. Mycol.">
        <title>101 Dothideomycetes genomes: A test case for predicting lifestyles and emergence of pathogens.</title>
        <authorList>
            <person name="Haridas S."/>
            <person name="Albert R."/>
            <person name="Binder M."/>
            <person name="Bloem J."/>
            <person name="LaButti K."/>
            <person name="Salamov A."/>
            <person name="Andreopoulos B."/>
            <person name="Baker S."/>
            <person name="Barry K."/>
            <person name="Bills G."/>
            <person name="Bluhm B."/>
            <person name="Cannon C."/>
            <person name="Castanera R."/>
            <person name="Culley D."/>
            <person name="Daum C."/>
            <person name="Ezra D."/>
            <person name="Gonzalez J."/>
            <person name="Henrissat B."/>
            <person name="Kuo A."/>
            <person name="Liang C."/>
            <person name="Lipzen A."/>
            <person name="Lutzoni F."/>
            <person name="Magnuson J."/>
            <person name="Mondo S."/>
            <person name="Nolan M."/>
            <person name="Ohm R."/>
            <person name="Pangilinan J."/>
            <person name="Park H.-J."/>
            <person name="Ramirez L."/>
            <person name="Alfaro M."/>
            <person name="Sun H."/>
            <person name="Tritt A."/>
            <person name="Yoshinaga Y."/>
            <person name="Zwiers L.-H."/>
            <person name="Turgeon B."/>
            <person name="Goodwin S."/>
            <person name="Spatafora J."/>
            <person name="Crous P."/>
            <person name="Grigoriev I."/>
        </authorList>
    </citation>
    <scope>NUCLEOTIDE SEQUENCE [LARGE SCALE GENOMIC DNA]</scope>
    <source>
        <strain evidence="3">CECT 20119</strain>
    </source>
</reference>
<sequence>MHIFTLSSLILLLGIASADKHDYCACQYGTNKAVDPAATSSIAGDCTLPYTYGQKDWEFWIGRPKGSGPRFQGAFLKAINGQIDGDAFHAACLRNDGHASTCFNCKNHQYNDNGSILCQD</sequence>
<evidence type="ECO:0000313" key="2">
    <source>
        <dbReference type="EMBL" id="KAF2220016.1"/>
    </source>
</evidence>
<dbReference type="Proteomes" id="UP000799538">
    <property type="component" value="Unassembled WGS sequence"/>
</dbReference>
<protein>
    <recommendedName>
        <fullName evidence="4">Cyanovirin-N domain-containing protein</fullName>
    </recommendedName>
</protein>
<feature type="chain" id="PRO_5025487030" description="Cyanovirin-N domain-containing protein" evidence="1">
    <location>
        <begin position="19"/>
        <end position="120"/>
    </location>
</feature>